<dbReference type="Gene3D" id="3.50.50.60">
    <property type="entry name" value="FAD/NAD(P)-binding domain"/>
    <property type="match status" value="1"/>
</dbReference>
<dbReference type="Pfam" id="PF07019">
    <property type="entry name" value="EMC6"/>
    <property type="match status" value="1"/>
</dbReference>
<dbReference type="GO" id="GO:0000045">
    <property type="term" value="P:autophagosome assembly"/>
    <property type="evidence" value="ECO:0007669"/>
    <property type="project" value="TreeGrafter"/>
</dbReference>
<evidence type="ECO:0000256" key="1">
    <source>
        <dbReference type="ARBA" id="ARBA00004477"/>
    </source>
</evidence>
<evidence type="ECO:0000256" key="4">
    <source>
        <dbReference type="ARBA" id="ARBA00022692"/>
    </source>
</evidence>
<comment type="subcellular location">
    <subcellularLocation>
        <location evidence="1">Endoplasmic reticulum membrane</location>
        <topology evidence="1">Multi-pass membrane protein</topology>
    </subcellularLocation>
</comment>
<evidence type="ECO:0000256" key="2">
    <source>
        <dbReference type="ARBA" id="ARBA00009436"/>
    </source>
</evidence>
<dbReference type="Pfam" id="PF07992">
    <property type="entry name" value="Pyr_redox_2"/>
    <property type="match status" value="1"/>
</dbReference>
<comment type="caution">
    <text evidence="10">The sequence shown here is derived from an EMBL/GenBank/DDBJ whole genome shotgun (WGS) entry which is preliminary data.</text>
</comment>
<dbReference type="InterPro" id="IPR036188">
    <property type="entry name" value="FAD/NAD-bd_sf"/>
</dbReference>
<dbReference type="InterPro" id="IPR008504">
    <property type="entry name" value="Emc6"/>
</dbReference>
<evidence type="ECO:0000256" key="8">
    <source>
        <dbReference type="SAM" id="Phobius"/>
    </source>
</evidence>
<dbReference type="EMBL" id="JBCNJP010000012">
    <property type="protein sequence ID" value="KAK9069840.1"/>
    <property type="molecule type" value="Genomic_DNA"/>
</dbReference>
<dbReference type="PANTHER" id="PTHR20994">
    <property type="entry name" value="ER MEMBRANE PROTEIN COMPLEX SUBUNIT 6"/>
    <property type="match status" value="1"/>
</dbReference>
<dbReference type="PANTHER" id="PTHR20994:SF0">
    <property type="entry name" value="ER MEMBRANE PROTEIN COMPLEX SUBUNIT 6"/>
    <property type="match status" value="1"/>
</dbReference>
<proteinExistence type="inferred from homology"/>
<dbReference type="SUPFAM" id="SSF51905">
    <property type="entry name" value="FAD/NAD(P)-binding domain"/>
    <property type="match status" value="1"/>
</dbReference>
<name>A0AAP0H4S2_9ASTR</name>
<comment type="similarity">
    <text evidence="2">Belongs to the EMC6 family.</text>
</comment>
<evidence type="ECO:0000259" key="9">
    <source>
        <dbReference type="Pfam" id="PF07992"/>
    </source>
</evidence>
<dbReference type="GO" id="GO:0034975">
    <property type="term" value="P:protein folding in endoplasmic reticulum"/>
    <property type="evidence" value="ECO:0007669"/>
    <property type="project" value="TreeGrafter"/>
</dbReference>
<feature type="transmembrane region" description="Helical" evidence="8">
    <location>
        <begin position="95"/>
        <end position="119"/>
    </location>
</feature>
<evidence type="ECO:0000256" key="7">
    <source>
        <dbReference type="ARBA" id="ARBA00023136"/>
    </source>
</evidence>
<dbReference type="AlphaFoldDB" id="A0AAP0H4S2"/>
<reference evidence="10 11" key="1">
    <citation type="submission" date="2024-04" db="EMBL/GenBank/DDBJ databases">
        <title>The reference genome of an endangered Asteraceae, Deinandra increscens subsp. villosa, native to the Central Coast of California.</title>
        <authorList>
            <person name="Guilliams M."/>
            <person name="Hasenstab-Lehman K."/>
            <person name="Meyer R."/>
            <person name="Mcevoy S."/>
        </authorList>
    </citation>
    <scope>NUCLEOTIDE SEQUENCE [LARGE SCALE GENOMIC DNA]</scope>
    <source>
        <tissue evidence="10">Leaf</tissue>
    </source>
</reference>
<evidence type="ECO:0000256" key="5">
    <source>
        <dbReference type="ARBA" id="ARBA00022824"/>
    </source>
</evidence>
<evidence type="ECO:0000313" key="10">
    <source>
        <dbReference type="EMBL" id="KAK9069840.1"/>
    </source>
</evidence>
<dbReference type="GO" id="GO:0072546">
    <property type="term" value="C:EMC complex"/>
    <property type="evidence" value="ECO:0007669"/>
    <property type="project" value="InterPro"/>
</dbReference>
<dbReference type="InterPro" id="IPR023753">
    <property type="entry name" value="FAD/NAD-binding_dom"/>
</dbReference>
<dbReference type="Proteomes" id="UP001408789">
    <property type="component" value="Unassembled WGS sequence"/>
</dbReference>
<gene>
    <name evidence="10" type="ORF">SSX86_010236</name>
</gene>
<accession>A0AAP0H4S2</accession>
<keyword evidence="5" id="KW-0256">Endoplasmic reticulum</keyword>
<keyword evidence="6 8" id="KW-1133">Transmembrane helix</keyword>
<evidence type="ECO:0000313" key="11">
    <source>
        <dbReference type="Proteomes" id="UP001408789"/>
    </source>
</evidence>
<protein>
    <recommendedName>
        <fullName evidence="3">ER membrane protein complex subunit 6</fullName>
    </recommendedName>
</protein>
<organism evidence="10 11">
    <name type="scientific">Deinandra increscens subsp. villosa</name>
    <dbReference type="NCBI Taxonomy" id="3103831"/>
    <lineage>
        <taxon>Eukaryota</taxon>
        <taxon>Viridiplantae</taxon>
        <taxon>Streptophyta</taxon>
        <taxon>Embryophyta</taxon>
        <taxon>Tracheophyta</taxon>
        <taxon>Spermatophyta</taxon>
        <taxon>Magnoliopsida</taxon>
        <taxon>eudicotyledons</taxon>
        <taxon>Gunneridae</taxon>
        <taxon>Pentapetalae</taxon>
        <taxon>asterids</taxon>
        <taxon>campanulids</taxon>
        <taxon>Asterales</taxon>
        <taxon>Asteraceae</taxon>
        <taxon>Asteroideae</taxon>
        <taxon>Heliantheae alliance</taxon>
        <taxon>Madieae</taxon>
        <taxon>Madiinae</taxon>
        <taxon>Deinandra</taxon>
    </lineage>
</organism>
<feature type="domain" description="FAD/NAD(P)-binding" evidence="9">
    <location>
        <begin position="172"/>
        <end position="226"/>
    </location>
</feature>
<sequence length="269" mass="29843">MANHDDSGKKSSENEVPTFNAENLQSNMKVVYYSRTFMSIIGGVIAGILGFTGLMGFVVYLLVMAITSVCLTARAGFSIHSYFDSWNRVLLDGFLGGLLVNFLCLRSCCSGHLLMILCISSKRTRFGFCSPVPLRIWLVFLTYIKKGVSQAQLYGYDIHLRFKINGGFGLYFGRISNTKRLNLQTAGVEIDSIGAVKVDEYSRTNVPSIWAICDVTNRMNLTPVGLMRAIAGEAAKISELPDADAIQRQNFVNASKKQKLLKKANEEYM</sequence>
<keyword evidence="7 8" id="KW-0472">Membrane</keyword>
<evidence type="ECO:0000256" key="3">
    <source>
        <dbReference type="ARBA" id="ARBA00020827"/>
    </source>
</evidence>
<feature type="transmembrane region" description="Helical" evidence="8">
    <location>
        <begin position="32"/>
        <end position="51"/>
    </location>
</feature>
<evidence type="ECO:0000256" key="6">
    <source>
        <dbReference type="ARBA" id="ARBA00022989"/>
    </source>
</evidence>
<dbReference type="GO" id="GO:0016491">
    <property type="term" value="F:oxidoreductase activity"/>
    <property type="evidence" value="ECO:0007669"/>
    <property type="project" value="InterPro"/>
</dbReference>
<dbReference type="InterPro" id="IPR029008">
    <property type="entry name" value="EMC6-like"/>
</dbReference>
<keyword evidence="11" id="KW-1185">Reference proteome</keyword>
<keyword evidence="4 8" id="KW-0812">Transmembrane</keyword>